<dbReference type="OrthoDB" id="9806874at2"/>
<comment type="caution">
    <text evidence="2">The sequence shown here is derived from an EMBL/GenBank/DDBJ whole genome shotgun (WGS) entry which is preliminary data.</text>
</comment>
<keyword evidence="1" id="KW-0812">Transmembrane</keyword>
<dbReference type="PANTHER" id="PTHR31881:SF6">
    <property type="entry name" value="OS09G0494600 PROTEIN"/>
    <property type="match status" value="1"/>
</dbReference>
<dbReference type="EMBL" id="PVZS01000033">
    <property type="protein sequence ID" value="PSC03007.1"/>
    <property type="molecule type" value="Genomic_DNA"/>
</dbReference>
<feature type="transmembrane region" description="Helical" evidence="1">
    <location>
        <begin position="111"/>
        <end position="131"/>
    </location>
</feature>
<dbReference type="Pfam" id="PF04654">
    <property type="entry name" value="DUF599"/>
    <property type="match status" value="1"/>
</dbReference>
<keyword evidence="1" id="KW-0472">Membrane</keyword>
<evidence type="ECO:0000313" key="3">
    <source>
        <dbReference type="Proteomes" id="UP000239772"/>
    </source>
</evidence>
<keyword evidence="1" id="KW-1133">Transmembrane helix</keyword>
<feature type="transmembrane region" description="Helical" evidence="1">
    <location>
        <begin position="70"/>
        <end position="90"/>
    </location>
</feature>
<dbReference type="Proteomes" id="UP000239772">
    <property type="component" value="Unassembled WGS sequence"/>
</dbReference>
<dbReference type="RefSeq" id="WP_106339684.1">
    <property type="nucleotide sequence ID" value="NZ_PVZS01000033.1"/>
</dbReference>
<name>A0A2T1HN01_9HYPH</name>
<dbReference type="PANTHER" id="PTHR31881">
    <property type="match status" value="1"/>
</dbReference>
<organism evidence="2 3">
    <name type="scientific">Alsobacter soli</name>
    <dbReference type="NCBI Taxonomy" id="2109933"/>
    <lineage>
        <taxon>Bacteria</taxon>
        <taxon>Pseudomonadati</taxon>
        <taxon>Pseudomonadota</taxon>
        <taxon>Alphaproteobacteria</taxon>
        <taxon>Hyphomicrobiales</taxon>
        <taxon>Alsobacteraceae</taxon>
        <taxon>Alsobacter</taxon>
    </lineage>
</organism>
<accession>A0A2T1HN01</accession>
<gene>
    <name evidence="2" type="ORF">SLNSH_21095</name>
</gene>
<protein>
    <submittedName>
        <fullName evidence="2">DUF599 domain-containing protein</fullName>
    </submittedName>
</protein>
<dbReference type="AlphaFoldDB" id="A0A2T1HN01"/>
<dbReference type="InterPro" id="IPR006747">
    <property type="entry name" value="DUF599"/>
</dbReference>
<reference evidence="3" key="1">
    <citation type="submission" date="2018-03" db="EMBL/GenBank/DDBJ databases">
        <authorList>
            <person name="Sun L."/>
            <person name="Liu H."/>
            <person name="Chen W."/>
            <person name="Huang K."/>
            <person name="Liu W."/>
            <person name="Gao X."/>
        </authorList>
    </citation>
    <scope>NUCLEOTIDE SEQUENCE [LARGE SCALE GENOMIC DNA]</scope>
    <source>
        <strain evidence="3">SH9</strain>
    </source>
</reference>
<keyword evidence="3" id="KW-1185">Reference proteome</keyword>
<evidence type="ECO:0000256" key="1">
    <source>
        <dbReference type="SAM" id="Phobius"/>
    </source>
</evidence>
<feature type="transmembrane region" description="Helical" evidence="1">
    <location>
        <begin position="191"/>
        <end position="211"/>
    </location>
</feature>
<evidence type="ECO:0000313" key="2">
    <source>
        <dbReference type="EMBL" id="PSC03007.1"/>
    </source>
</evidence>
<proteinExistence type="predicted"/>
<sequence length="231" mass="25627">MILNPFDIFAVAFFAVAWVGYAMAVEGWRGGRSLNGIMHDYRLRWMEQMLAREVRIIDTQIMASLQNGTAFFASTSLLAVGGSLTLLRAADDILRVFADLPLGIETQRGLWEMKVIGLAVIFVYAFFKFAWSYRLFNYAAILLGATPPAEQAQSPEALRHARSVAGMATAAGRHFNRGQRAFFFALGYLGWFWSPSVFILSTAAVLVVMYMRQFRSDGLRSVIALADSGSA</sequence>